<evidence type="ECO:0000313" key="1">
    <source>
        <dbReference type="EMBL" id="MFC5550748.1"/>
    </source>
</evidence>
<dbReference type="RefSeq" id="WP_379773824.1">
    <property type="nucleotide sequence ID" value="NZ_JBHSMZ010000016.1"/>
</dbReference>
<keyword evidence="2" id="KW-1185">Reference proteome</keyword>
<dbReference type="Proteomes" id="UP001596086">
    <property type="component" value="Unassembled WGS sequence"/>
</dbReference>
<organism evidence="1 2">
    <name type="scientific">Massilia aerilata</name>
    <dbReference type="NCBI Taxonomy" id="453817"/>
    <lineage>
        <taxon>Bacteria</taxon>
        <taxon>Pseudomonadati</taxon>
        <taxon>Pseudomonadota</taxon>
        <taxon>Betaproteobacteria</taxon>
        <taxon>Burkholderiales</taxon>
        <taxon>Oxalobacteraceae</taxon>
        <taxon>Telluria group</taxon>
        <taxon>Massilia</taxon>
    </lineage>
</organism>
<sequence>MSRATDLVEQLFRAAFDRPRDPRSAEYKEGVRAILVYRIKGGLTRCPYAMGTASADAYYAGTDEGHRIWRAHEETLAQGGAAKADEPSQVC</sequence>
<accession>A0ABW0S679</accession>
<name>A0ABW0S679_9BURK</name>
<reference evidence="2" key="1">
    <citation type="journal article" date="2019" name="Int. J. Syst. Evol. Microbiol.">
        <title>The Global Catalogue of Microorganisms (GCM) 10K type strain sequencing project: providing services to taxonomists for standard genome sequencing and annotation.</title>
        <authorList>
            <consortium name="The Broad Institute Genomics Platform"/>
            <consortium name="The Broad Institute Genome Sequencing Center for Infectious Disease"/>
            <person name="Wu L."/>
            <person name="Ma J."/>
        </authorList>
    </citation>
    <scope>NUCLEOTIDE SEQUENCE [LARGE SCALE GENOMIC DNA]</scope>
    <source>
        <strain evidence="2">CGMCC 4.5798</strain>
    </source>
</reference>
<gene>
    <name evidence="1" type="ORF">ACFPO9_19700</name>
</gene>
<comment type="caution">
    <text evidence="1">The sequence shown here is derived from an EMBL/GenBank/DDBJ whole genome shotgun (WGS) entry which is preliminary data.</text>
</comment>
<proteinExistence type="predicted"/>
<evidence type="ECO:0000313" key="2">
    <source>
        <dbReference type="Proteomes" id="UP001596086"/>
    </source>
</evidence>
<dbReference type="EMBL" id="JBHSMZ010000016">
    <property type="protein sequence ID" value="MFC5550748.1"/>
    <property type="molecule type" value="Genomic_DNA"/>
</dbReference>
<protein>
    <submittedName>
        <fullName evidence="1">Uncharacterized protein</fullName>
    </submittedName>
</protein>